<keyword evidence="1" id="KW-0418">Kinase</keyword>
<gene>
    <name evidence="1" type="ORF">IX38_13790</name>
</gene>
<dbReference type="STRING" id="421531.IX38_13790"/>
<sequence length="347" mass="39029">MRVQAIGLMSGTSLDGLDICFAAFEKKESWSFQILKAETLPYPKNWEERLRNSIHLSSEELLELHSEYGFYLGRKVREFIDRHHLENIDLIASHGHTVFHQPEKKFTLQIGDGRAVKIETGLPVIYDFRSQDVLMDGNGAPLVPIGDELLFPEYDACLNLGGFSNISLKKNGRRIAFDIAPVNIVLNRLAQKFNKNFDENGDLARKGRIHNELLAKLNSLDFYSRPHPKSLGIEWCNESVFPLLEEIKTEDAIATFTEHVAQQISNVINLNHLQNVLCTGGGSYNTCLIEKIREKTEFGIIIPERGIIDYKEALIFAFMGVLRMNNEINVLASATGSTADHSSGIIA</sequence>
<dbReference type="eggNOG" id="COG2377">
    <property type="taxonomic scope" value="Bacteria"/>
</dbReference>
<reference evidence="1 2" key="1">
    <citation type="submission" date="2014-07" db="EMBL/GenBank/DDBJ databases">
        <title>Genome of Chryseobacterium luteum DSM 18605.</title>
        <authorList>
            <person name="Stropko S.J."/>
            <person name="Pipes S.E."/>
            <person name="Newman J.D."/>
        </authorList>
    </citation>
    <scope>NUCLEOTIDE SEQUENCE [LARGE SCALE GENOMIC DNA]</scope>
    <source>
        <strain evidence="1 2">DSM 18605</strain>
    </source>
</reference>
<dbReference type="Proteomes" id="UP000028703">
    <property type="component" value="Unassembled WGS sequence"/>
</dbReference>
<keyword evidence="2" id="KW-1185">Reference proteome</keyword>
<protein>
    <submittedName>
        <fullName evidence="1">Anhydro-N-acetylmuramic acid kinase</fullName>
    </submittedName>
</protein>
<dbReference type="GO" id="GO:0006040">
    <property type="term" value="P:amino sugar metabolic process"/>
    <property type="evidence" value="ECO:0007669"/>
    <property type="project" value="InterPro"/>
</dbReference>
<dbReference type="GO" id="GO:0016301">
    <property type="term" value="F:kinase activity"/>
    <property type="evidence" value="ECO:0007669"/>
    <property type="project" value="UniProtKB-KW"/>
</dbReference>
<dbReference type="InterPro" id="IPR005338">
    <property type="entry name" value="Anhydro_N_Ac-Mur_kinase"/>
</dbReference>
<dbReference type="PANTHER" id="PTHR30605">
    <property type="entry name" value="ANHYDRO-N-ACETYLMURAMIC ACID KINASE"/>
    <property type="match status" value="1"/>
</dbReference>
<organism evidence="1 2">
    <name type="scientific">Chryseobacterium luteum</name>
    <dbReference type="NCBI Taxonomy" id="421531"/>
    <lineage>
        <taxon>Bacteria</taxon>
        <taxon>Pseudomonadati</taxon>
        <taxon>Bacteroidota</taxon>
        <taxon>Flavobacteriia</taxon>
        <taxon>Flavobacteriales</taxon>
        <taxon>Weeksellaceae</taxon>
        <taxon>Chryseobacterium group</taxon>
        <taxon>Chryseobacterium</taxon>
    </lineage>
</organism>
<dbReference type="GO" id="GO:0009254">
    <property type="term" value="P:peptidoglycan turnover"/>
    <property type="evidence" value="ECO:0007669"/>
    <property type="project" value="InterPro"/>
</dbReference>
<dbReference type="OrthoDB" id="9763949at2"/>
<evidence type="ECO:0000313" key="1">
    <source>
        <dbReference type="EMBL" id="KFF02293.1"/>
    </source>
</evidence>
<dbReference type="GO" id="GO:0005524">
    <property type="term" value="F:ATP binding"/>
    <property type="evidence" value="ECO:0007669"/>
    <property type="project" value="InterPro"/>
</dbReference>
<comment type="caution">
    <text evidence="1">The sequence shown here is derived from an EMBL/GenBank/DDBJ whole genome shotgun (WGS) entry which is preliminary data.</text>
</comment>
<dbReference type="EMBL" id="JPRO01000012">
    <property type="protein sequence ID" value="KFF02293.1"/>
    <property type="molecule type" value="Genomic_DNA"/>
</dbReference>
<name>A0A085ZCX9_9FLAO</name>
<evidence type="ECO:0000313" key="2">
    <source>
        <dbReference type="Proteomes" id="UP000028703"/>
    </source>
</evidence>
<dbReference type="AlphaFoldDB" id="A0A085ZCX9"/>
<keyword evidence="1" id="KW-0808">Transferase</keyword>
<dbReference type="NCBIfam" id="NF007144">
    <property type="entry name" value="PRK09585.2-3"/>
    <property type="match status" value="1"/>
</dbReference>
<accession>A0A085ZCX9</accession>
<dbReference type="InterPro" id="IPR043129">
    <property type="entry name" value="ATPase_NBD"/>
</dbReference>
<dbReference type="Gene3D" id="3.30.420.40">
    <property type="match status" value="2"/>
</dbReference>
<dbReference type="GO" id="GO:0016773">
    <property type="term" value="F:phosphotransferase activity, alcohol group as acceptor"/>
    <property type="evidence" value="ECO:0007669"/>
    <property type="project" value="InterPro"/>
</dbReference>
<proteinExistence type="predicted"/>
<dbReference type="RefSeq" id="WP_034705718.1">
    <property type="nucleotide sequence ID" value="NZ_JPRO01000012.1"/>
</dbReference>
<dbReference type="SUPFAM" id="SSF53067">
    <property type="entry name" value="Actin-like ATPase domain"/>
    <property type="match status" value="1"/>
</dbReference>
<dbReference type="PANTHER" id="PTHR30605:SF0">
    <property type="entry name" value="ANHYDRO-N-ACETYLMURAMIC ACID KINASE"/>
    <property type="match status" value="1"/>
</dbReference>
<dbReference type="Pfam" id="PF03702">
    <property type="entry name" value="AnmK"/>
    <property type="match status" value="1"/>
</dbReference>